<dbReference type="Proteomes" id="UP000504629">
    <property type="component" value="Unplaced"/>
</dbReference>
<feature type="region of interest" description="Disordered" evidence="1">
    <location>
        <begin position="100"/>
        <end position="136"/>
    </location>
</feature>
<gene>
    <name evidence="3" type="primary">LOC114247513</name>
</gene>
<accession>A0A6J2K3R8</accession>
<organism evidence="2 3">
    <name type="scientific">Bombyx mandarina</name>
    <name type="common">Wild silk moth</name>
    <name type="synonym">Wild silkworm</name>
    <dbReference type="NCBI Taxonomy" id="7092"/>
    <lineage>
        <taxon>Eukaryota</taxon>
        <taxon>Metazoa</taxon>
        <taxon>Ecdysozoa</taxon>
        <taxon>Arthropoda</taxon>
        <taxon>Hexapoda</taxon>
        <taxon>Insecta</taxon>
        <taxon>Pterygota</taxon>
        <taxon>Neoptera</taxon>
        <taxon>Endopterygota</taxon>
        <taxon>Lepidoptera</taxon>
        <taxon>Glossata</taxon>
        <taxon>Ditrysia</taxon>
        <taxon>Bombycoidea</taxon>
        <taxon>Bombycidae</taxon>
        <taxon>Bombycinae</taxon>
        <taxon>Bombyx</taxon>
    </lineage>
</organism>
<feature type="compositionally biased region" description="Basic residues" evidence="1">
    <location>
        <begin position="101"/>
        <end position="129"/>
    </location>
</feature>
<dbReference type="GeneID" id="114247513"/>
<evidence type="ECO:0000256" key="1">
    <source>
        <dbReference type="SAM" id="MobiDB-lite"/>
    </source>
</evidence>
<dbReference type="KEGG" id="bman:114247513"/>
<evidence type="ECO:0000313" key="2">
    <source>
        <dbReference type="Proteomes" id="UP000504629"/>
    </source>
</evidence>
<dbReference type="AlphaFoldDB" id="A0A6J2K3R8"/>
<dbReference type="OrthoDB" id="7405141at2759"/>
<name>A0A6J2K3R8_BOMMA</name>
<dbReference type="RefSeq" id="XP_028036298.1">
    <property type="nucleotide sequence ID" value="XM_028180497.1"/>
</dbReference>
<proteinExistence type="predicted"/>
<protein>
    <submittedName>
        <fullName evidence="3">Uncharacterized protein LOC114247513</fullName>
    </submittedName>
</protein>
<sequence length="136" mass="15057">MPYIMVMGSLRMPNLTKDEGATVYGLNSEERAKLVMDLNSSFTTVIASSSDLERVVRVTQRGFTLVVVNRIHALFGYDVVSHAMAMTNANRELVSFTMYKKSSHSHGHHSHSHSHSSTHSHGSTHKSHTHGNVVTL</sequence>
<keyword evidence="2" id="KW-1185">Reference proteome</keyword>
<evidence type="ECO:0000313" key="3">
    <source>
        <dbReference type="RefSeq" id="XP_028036298.1"/>
    </source>
</evidence>
<reference evidence="3" key="1">
    <citation type="submission" date="2025-08" db="UniProtKB">
        <authorList>
            <consortium name="RefSeq"/>
        </authorList>
    </citation>
    <scope>IDENTIFICATION</scope>
    <source>
        <tissue evidence="3">Silk gland</tissue>
    </source>
</reference>